<evidence type="ECO:0000259" key="1">
    <source>
        <dbReference type="PROSITE" id="PS50878"/>
    </source>
</evidence>
<dbReference type="EMBL" id="JAINDJ010000007">
    <property type="protein sequence ID" value="KAG9442213.1"/>
    <property type="molecule type" value="Genomic_DNA"/>
</dbReference>
<sequence>MKTRQILDAAMVAHEVADSFMRNREPRVIIKLDMEKAFDRVDWNFLDAMMQQMGFRNRWRTWMRSCVSSAAYSISVNGGTFGYFRGSRGLRQGDPLSPLLFNIVGEGLTALVKIARRLDWIQPVISEDFIPLTQFADDTILFGVGTEEEILRWKALIGLFELASGQKVNWHNVPDRLEKIFRDFLWKGGQEGFKYHLVRWEEVCKPKSLGGLGIRRLRIMSKALLGKWCWKINQNTDTPWCAIVRAKLGIDGDPWVQGWDSPRRLSESPLRVAFPRLYRLARMQEATVADIVGSSPPQMIDWAEVFIRELTEVETAEFGSFNTNIQTFYPCTNVEDELVWSLSPNGSYTVASAYTHFLGHPGGSSQAKLAWKLEAPPKVKMFIWSVAHNKILTRENLVRRGISLPSLLCPLCQDKQESVDHLLLQCTMAWHIWSWFMELFRNHWCIPSRVMDLLRQKPPPWLALRVNLCGALAWHSSLGHYGRREIGECSKENVVTGEGGDQIRSNWCAIATMKQGNLTDAPVGWRPPPSGCIKLNFDGSSQGNPSPAGFGGVFRDHEGTIFLTYAGPLGHEDSTVAEMTALLQGLRIFRSRLQGKLLVEGDSKNVIGWCEGGVTPPWRLCYSFREILDLAKERVEGWSYIPRAANAIADSLARNGVSLVTVTIRDTPPFL</sequence>
<dbReference type="PROSITE" id="PS50878">
    <property type="entry name" value="RT_POL"/>
    <property type="match status" value="1"/>
</dbReference>
<dbReference type="InterPro" id="IPR012337">
    <property type="entry name" value="RNaseH-like_sf"/>
</dbReference>
<dbReference type="Pfam" id="PF13966">
    <property type="entry name" value="zf-RVT"/>
    <property type="match status" value="1"/>
</dbReference>
<dbReference type="InterPro" id="IPR000477">
    <property type="entry name" value="RT_dom"/>
</dbReference>
<dbReference type="Pfam" id="PF13456">
    <property type="entry name" value="RVT_3"/>
    <property type="match status" value="1"/>
</dbReference>
<protein>
    <recommendedName>
        <fullName evidence="5">Reverse transcriptase domain-containing protein</fullName>
    </recommendedName>
</protein>
<organism evidence="3 4">
    <name type="scientific">Aristolochia fimbriata</name>
    <name type="common">White veined hardy Dutchman's pipe vine</name>
    <dbReference type="NCBI Taxonomy" id="158543"/>
    <lineage>
        <taxon>Eukaryota</taxon>
        <taxon>Viridiplantae</taxon>
        <taxon>Streptophyta</taxon>
        <taxon>Embryophyta</taxon>
        <taxon>Tracheophyta</taxon>
        <taxon>Spermatophyta</taxon>
        <taxon>Magnoliopsida</taxon>
        <taxon>Magnoliidae</taxon>
        <taxon>Piperales</taxon>
        <taxon>Aristolochiaceae</taxon>
        <taxon>Aristolochia</taxon>
    </lineage>
</organism>
<proteinExistence type="predicted"/>
<feature type="domain" description="RNase H type-1" evidence="2">
    <location>
        <begin position="529"/>
        <end position="658"/>
    </location>
</feature>
<feature type="domain" description="Reverse transcriptase" evidence="1">
    <location>
        <begin position="1"/>
        <end position="191"/>
    </location>
</feature>
<dbReference type="InterPro" id="IPR002156">
    <property type="entry name" value="RNaseH_domain"/>
</dbReference>
<name>A0AAV7E0R1_ARIFI</name>
<comment type="caution">
    <text evidence="3">The sequence shown here is derived from an EMBL/GenBank/DDBJ whole genome shotgun (WGS) entry which is preliminary data.</text>
</comment>
<dbReference type="AlphaFoldDB" id="A0AAV7E0R1"/>
<evidence type="ECO:0000313" key="4">
    <source>
        <dbReference type="Proteomes" id="UP000825729"/>
    </source>
</evidence>
<dbReference type="CDD" id="cd06222">
    <property type="entry name" value="RNase_H_like"/>
    <property type="match status" value="1"/>
</dbReference>
<dbReference type="GO" id="GO:0004523">
    <property type="term" value="F:RNA-DNA hybrid ribonuclease activity"/>
    <property type="evidence" value="ECO:0007669"/>
    <property type="project" value="InterPro"/>
</dbReference>
<dbReference type="InterPro" id="IPR043502">
    <property type="entry name" value="DNA/RNA_pol_sf"/>
</dbReference>
<dbReference type="Gene3D" id="3.30.420.10">
    <property type="entry name" value="Ribonuclease H-like superfamily/Ribonuclease H"/>
    <property type="match status" value="1"/>
</dbReference>
<dbReference type="SUPFAM" id="SSF53098">
    <property type="entry name" value="Ribonuclease H-like"/>
    <property type="match status" value="1"/>
</dbReference>
<dbReference type="PROSITE" id="PS50879">
    <property type="entry name" value="RNASE_H_1"/>
    <property type="match status" value="1"/>
</dbReference>
<evidence type="ECO:0000313" key="3">
    <source>
        <dbReference type="EMBL" id="KAG9442213.1"/>
    </source>
</evidence>
<evidence type="ECO:0000259" key="2">
    <source>
        <dbReference type="PROSITE" id="PS50879"/>
    </source>
</evidence>
<gene>
    <name evidence="3" type="ORF">H6P81_018067</name>
</gene>
<dbReference type="PANTHER" id="PTHR33116">
    <property type="entry name" value="REVERSE TRANSCRIPTASE ZINC-BINDING DOMAIN-CONTAINING PROTEIN-RELATED-RELATED"/>
    <property type="match status" value="1"/>
</dbReference>
<dbReference type="GO" id="GO:0003676">
    <property type="term" value="F:nucleic acid binding"/>
    <property type="evidence" value="ECO:0007669"/>
    <property type="project" value="InterPro"/>
</dbReference>
<dbReference type="InterPro" id="IPR026960">
    <property type="entry name" value="RVT-Znf"/>
</dbReference>
<dbReference type="InterPro" id="IPR036397">
    <property type="entry name" value="RNaseH_sf"/>
</dbReference>
<dbReference type="InterPro" id="IPR044730">
    <property type="entry name" value="RNase_H-like_dom_plant"/>
</dbReference>
<keyword evidence="4" id="KW-1185">Reference proteome</keyword>
<dbReference type="Proteomes" id="UP000825729">
    <property type="component" value="Unassembled WGS sequence"/>
</dbReference>
<accession>A0AAV7E0R1</accession>
<dbReference type="SUPFAM" id="SSF56672">
    <property type="entry name" value="DNA/RNA polymerases"/>
    <property type="match status" value="1"/>
</dbReference>
<dbReference type="Pfam" id="PF00078">
    <property type="entry name" value="RVT_1"/>
    <property type="match status" value="1"/>
</dbReference>
<reference evidence="3 4" key="1">
    <citation type="submission" date="2021-07" db="EMBL/GenBank/DDBJ databases">
        <title>The Aristolochia fimbriata genome: insights into angiosperm evolution, floral development and chemical biosynthesis.</title>
        <authorList>
            <person name="Jiao Y."/>
        </authorList>
    </citation>
    <scope>NUCLEOTIDE SEQUENCE [LARGE SCALE GENOMIC DNA]</scope>
    <source>
        <strain evidence="3">IBCAS-2021</strain>
        <tissue evidence="3">Leaf</tissue>
    </source>
</reference>
<evidence type="ECO:0008006" key="5">
    <source>
        <dbReference type="Google" id="ProtNLM"/>
    </source>
</evidence>
<dbReference type="PANTHER" id="PTHR33116:SF78">
    <property type="entry name" value="OS12G0587133 PROTEIN"/>
    <property type="match status" value="1"/>
</dbReference>